<evidence type="ECO:0000256" key="1">
    <source>
        <dbReference type="SAM" id="MobiDB-lite"/>
    </source>
</evidence>
<dbReference type="Proteomes" id="UP000235388">
    <property type="component" value="Unassembled WGS sequence"/>
</dbReference>
<feature type="compositionally biased region" description="Polar residues" evidence="1">
    <location>
        <begin position="21"/>
        <end position="35"/>
    </location>
</feature>
<evidence type="ECO:0000313" key="3">
    <source>
        <dbReference type="Proteomes" id="UP000235388"/>
    </source>
</evidence>
<dbReference type="EMBL" id="PGCJ01000090">
    <property type="protein sequence ID" value="PLW50424.1"/>
    <property type="molecule type" value="Genomic_DNA"/>
</dbReference>
<feature type="region of interest" description="Disordered" evidence="1">
    <location>
        <begin position="167"/>
        <end position="220"/>
    </location>
</feature>
<feature type="compositionally biased region" description="Polar residues" evidence="1">
    <location>
        <begin position="167"/>
        <end position="179"/>
    </location>
</feature>
<keyword evidence="3" id="KW-1185">Reference proteome</keyword>
<comment type="caution">
    <text evidence="2">The sequence shown here is derived from an EMBL/GenBank/DDBJ whole genome shotgun (WGS) entry which is preliminary data.</text>
</comment>
<dbReference type="AlphaFoldDB" id="A0A2N5VKA7"/>
<evidence type="ECO:0000313" key="2">
    <source>
        <dbReference type="EMBL" id="PLW50424.1"/>
    </source>
</evidence>
<feature type="region of interest" description="Disordered" evidence="1">
    <location>
        <begin position="21"/>
        <end position="58"/>
    </location>
</feature>
<protein>
    <submittedName>
        <fullName evidence="2">Uncharacterized protein</fullName>
    </submittedName>
</protein>
<organism evidence="2 3">
    <name type="scientific">Puccinia coronata f. sp. avenae</name>
    <dbReference type="NCBI Taxonomy" id="200324"/>
    <lineage>
        <taxon>Eukaryota</taxon>
        <taxon>Fungi</taxon>
        <taxon>Dikarya</taxon>
        <taxon>Basidiomycota</taxon>
        <taxon>Pucciniomycotina</taxon>
        <taxon>Pucciniomycetes</taxon>
        <taxon>Pucciniales</taxon>
        <taxon>Pucciniaceae</taxon>
        <taxon>Puccinia</taxon>
    </lineage>
</organism>
<sequence>MASEGRTMGRAASMRLHGSQANSFTYPSHGMSSQHAIGYPPRGGATKPGTGVFNPNYHAVGGDSKPAASYNTNWGYQNADSKYRQAGGKQEWSQKTVMMKEQPSYLQGASSLPNSRGFANVVAKPKPVSLGGHSRPVTSFDNTGYRPAAVRVKQEWVQKPVTMNEPTSHLQQGAHSFPNSKGIADTSDPVYTPDPSRRPTIEPIGTVRNPPTFQKAPEPFEHLSGLTNDLYEPILKQLDEIRQPPQLPVQQISKPRSFRSPV</sequence>
<name>A0A2N5VKA7_9BASI</name>
<gene>
    <name evidence="2" type="ORF">PCANC_07600</name>
</gene>
<proteinExistence type="predicted"/>
<reference evidence="2 3" key="1">
    <citation type="submission" date="2017-11" db="EMBL/GenBank/DDBJ databases">
        <title>De novo assembly and phasing of dikaryotic genomes from two isolates of Puccinia coronata f. sp. avenae, the causal agent of oat crown rust.</title>
        <authorList>
            <person name="Miller M.E."/>
            <person name="Zhang Y."/>
            <person name="Omidvar V."/>
            <person name="Sperschneider J."/>
            <person name="Schwessinger B."/>
            <person name="Raley C."/>
            <person name="Palmer J.M."/>
            <person name="Garnica D."/>
            <person name="Upadhyaya N."/>
            <person name="Rathjen J."/>
            <person name="Taylor J.M."/>
            <person name="Park R.F."/>
            <person name="Dodds P.N."/>
            <person name="Hirsch C.D."/>
            <person name="Kianian S.F."/>
            <person name="Figueroa M."/>
        </authorList>
    </citation>
    <scope>NUCLEOTIDE SEQUENCE [LARGE SCALE GENOMIC DNA]</scope>
    <source>
        <strain evidence="2">12NC29</strain>
    </source>
</reference>
<accession>A0A2N5VKA7</accession>